<dbReference type="PANTHER" id="PTHR31402:SF2">
    <property type="entry name" value="UPF0711 PROTEIN C18ORF21"/>
    <property type="match status" value="1"/>
</dbReference>
<proteinExistence type="inferred from homology"/>
<dbReference type="GeneID" id="100553648"/>
<sequence length="196" mass="22419">MGRHHFLELAAQQLAQTCPGQARFLRWTLSNIEGKKQENAGRVCVFCYQLLLPGNYRVRLMPKIKITPRIEKLLYRERKNYRLNLKQTKILKKYKESTNVLLITCNVCGKTARHKGSSRRTSWNKTTPASRSQPGSKRETPFSSPRISTSGQSTPGSSSRTPKNAKAHFTQLKRLLCLEEEKQTNKKGLKSFLLSL</sequence>
<dbReference type="InParanoid" id="G1KFS9"/>
<gene>
    <name evidence="3" type="primary">c6h18orf21</name>
</gene>
<dbReference type="AlphaFoldDB" id="G1KFS9"/>
<evidence type="ECO:0000256" key="2">
    <source>
        <dbReference type="SAM" id="MobiDB-lite"/>
    </source>
</evidence>
<dbReference type="Proteomes" id="UP000001646">
    <property type="component" value="Chromosome 6"/>
</dbReference>
<evidence type="ECO:0000313" key="4">
    <source>
        <dbReference type="Proteomes" id="UP000001646"/>
    </source>
</evidence>
<comment type="similarity">
    <text evidence="1">Belongs to the UPF0711 family.</text>
</comment>
<dbReference type="Pfam" id="PF15719">
    <property type="entry name" value="Rmp24-like"/>
    <property type="match status" value="1"/>
</dbReference>
<protein>
    <recommendedName>
        <fullName evidence="5">CR021 protein</fullName>
    </recommendedName>
</protein>
<reference evidence="3" key="2">
    <citation type="submission" date="2025-08" db="UniProtKB">
        <authorList>
            <consortium name="Ensembl"/>
        </authorList>
    </citation>
    <scope>IDENTIFICATION</scope>
</reference>
<dbReference type="CTD" id="83608"/>
<keyword evidence="4" id="KW-1185">Reference proteome</keyword>
<reference evidence="3" key="3">
    <citation type="submission" date="2025-09" db="UniProtKB">
        <authorList>
            <consortium name="Ensembl"/>
        </authorList>
    </citation>
    <scope>IDENTIFICATION</scope>
</reference>
<feature type="compositionally biased region" description="Polar residues" evidence="2">
    <location>
        <begin position="119"/>
        <end position="147"/>
    </location>
</feature>
<reference evidence="3 4" key="1">
    <citation type="submission" date="2009-12" db="EMBL/GenBank/DDBJ databases">
        <title>The Genome Sequence of Anolis carolinensis (Green Anole Lizard).</title>
        <authorList>
            <consortium name="The Genome Sequencing Platform"/>
            <person name="Di Palma F."/>
            <person name="Alfoldi J."/>
            <person name="Heiman D."/>
            <person name="Young S."/>
            <person name="Grabherr M."/>
            <person name="Johnson J."/>
            <person name="Lander E.S."/>
            <person name="Lindblad-Toh K."/>
        </authorList>
    </citation>
    <scope>NUCLEOTIDE SEQUENCE [LARGE SCALE GENOMIC DNA]</scope>
    <source>
        <strain evidence="3 4">JBL SC #1</strain>
    </source>
</reference>
<name>G1KFS9_ANOCA</name>
<accession>G1KFS9</accession>
<dbReference type="KEGG" id="acs:100553648"/>
<evidence type="ECO:0000256" key="1">
    <source>
        <dbReference type="ARBA" id="ARBA00006160"/>
    </source>
</evidence>
<dbReference type="eggNOG" id="ENOG502S2A1">
    <property type="taxonomic scope" value="Eukaryota"/>
</dbReference>
<evidence type="ECO:0008006" key="5">
    <source>
        <dbReference type="Google" id="ProtNLM"/>
    </source>
</evidence>
<dbReference type="RefSeq" id="XP_003222293.1">
    <property type="nucleotide sequence ID" value="XM_003222245.3"/>
</dbReference>
<evidence type="ECO:0000313" key="3">
    <source>
        <dbReference type="Ensembl" id="ENSACAP00000006679.3"/>
    </source>
</evidence>
<dbReference type="GeneTree" id="ENSGT00390000013383"/>
<feature type="region of interest" description="Disordered" evidence="2">
    <location>
        <begin position="113"/>
        <end position="166"/>
    </location>
</feature>
<dbReference type="OrthoDB" id="10049098at2759"/>
<dbReference type="STRING" id="28377.ENSACAP00000006679"/>
<dbReference type="Bgee" id="ENSACAG00000006830">
    <property type="expression patterns" value="Expressed in hindlimb bud and 13 other cell types or tissues"/>
</dbReference>
<dbReference type="InterPro" id="IPR029779">
    <property type="entry name" value="Rmp24-like"/>
</dbReference>
<feature type="compositionally biased region" description="Low complexity" evidence="2">
    <location>
        <begin position="148"/>
        <end position="162"/>
    </location>
</feature>
<dbReference type="HOGENOM" id="CLU_110760_0_0_1"/>
<dbReference type="Ensembl" id="ENSACAT00000006825.4">
    <property type="protein sequence ID" value="ENSACAP00000006679.3"/>
    <property type="gene ID" value="ENSACAG00000006830.4"/>
</dbReference>
<organism evidence="3 4">
    <name type="scientific">Anolis carolinensis</name>
    <name type="common">Green anole</name>
    <name type="synonym">American chameleon</name>
    <dbReference type="NCBI Taxonomy" id="28377"/>
    <lineage>
        <taxon>Eukaryota</taxon>
        <taxon>Metazoa</taxon>
        <taxon>Chordata</taxon>
        <taxon>Craniata</taxon>
        <taxon>Vertebrata</taxon>
        <taxon>Euteleostomi</taxon>
        <taxon>Lepidosauria</taxon>
        <taxon>Squamata</taxon>
        <taxon>Bifurcata</taxon>
        <taxon>Unidentata</taxon>
        <taxon>Episquamata</taxon>
        <taxon>Toxicofera</taxon>
        <taxon>Iguania</taxon>
        <taxon>Dactyloidae</taxon>
        <taxon>Anolis</taxon>
    </lineage>
</organism>
<dbReference type="PANTHER" id="PTHR31402">
    <property type="entry name" value="UPF0711 PROTEIN C18ORF21"/>
    <property type="match status" value="1"/>
</dbReference>